<comment type="caution">
    <text evidence="4">The sequence shown here is derived from an EMBL/GenBank/DDBJ whole genome shotgun (WGS) entry which is preliminary data.</text>
</comment>
<dbReference type="InterPro" id="IPR001647">
    <property type="entry name" value="HTH_TetR"/>
</dbReference>
<dbReference type="Proteomes" id="UP000021210">
    <property type="component" value="Unassembled WGS sequence"/>
</dbReference>
<dbReference type="PANTHER" id="PTHR30055">
    <property type="entry name" value="HTH-TYPE TRANSCRIPTIONAL REGULATOR RUTR"/>
    <property type="match status" value="1"/>
</dbReference>
<dbReference type="Gene3D" id="1.10.357.10">
    <property type="entry name" value="Tetracycline Repressor, domain 2"/>
    <property type="match status" value="1"/>
</dbReference>
<sequence>MYARKNAKVIALGGWSVVVANLEGRASRRTQAQRSAEMRTRLLDATVECLVAHGYAGTTTPRIAEMAGVTRGAQAYHFQSKEDLVVAAIEHLAQQRTQAAIREIARLQGNPDPVSAVLDFMWEIHQGPIFVATMELWIASRTDKVLAQQIQRMEPFVNSALAAAIVQLLPEHPAPAELAKIVYTAMDTLRGILIASFVDGDVERARRRWAPRVCSSARSCGSGIPFVGLSRQAFPSRISFVSFGAPSCEVSSWQICIYIAL</sequence>
<reference evidence="4 5" key="1">
    <citation type="submission" date="2013-12" db="EMBL/GenBank/DDBJ databases">
        <authorList>
            <person name="Zelazny A."/>
            <person name="Olivier K."/>
            <person name="Holland S."/>
            <person name="Lenaerts A."/>
            <person name="Ordway D."/>
            <person name="DeGroote M.A."/>
            <person name="Parker T."/>
            <person name="Sizemore C."/>
            <person name="Tallon L.J."/>
            <person name="Sadzewicz L.K."/>
            <person name="Sengamalay N."/>
            <person name="Fraser C.M."/>
            <person name="Hine E."/>
            <person name="Shefchek K.A."/>
            <person name="Das S.P."/>
            <person name="Tettelin H."/>
        </authorList>
    </citation>
    <scope>NUCLEOTIDE SEQUENCE [LARGE SCALE GENOMIC DNA]</scope>
    <source>
        <strain evidence="4 5">1948</strain>
    </source>
</reference>
<dbReference type="PANTHER" id="PTHR30055:SF226">
    <property type="entry name" value="HTH-TYPE TRANSCRIPTIONAL REGULATOR PKSA"/>
    <property type="match status" value="1"/>
</dbReference>
<organism evidence="4 5">
    <name type="scientific">Mycobacteroides abscessus 1948</name>
    <dbReference type="NCBI Taxonomy" id="1299323"/>
    <lineage>
        <taxon>Bacteria</taxon>
        <taxon>Bacillati</taxon>
        <taxon>Actinomycetota</taxon>
        <taxon>Actinomycetes</taxon>
        <taxon>Mycobacteriales</taxon>
        <taxon>Mycobacteriaceae</taxon>
        <taxon>Mycobacteroides</taxon>
        <taxon>Mycobacteroides abscessus</taxon>
    </lineage>
</organism>
<dbReference type="GO" id="GO:0000976">
    <property type="term" value="F:transcription cis-regulatory region binding"/>
    <property type="evidence" value="ECO:0007669"/>
    <property type="project" value="TreeGrafter"/>
</dbReference>
<feature type="domain" description="HTH tetR-type" evidence="3">
    <location>
        <begin position="36"/>
        <end position="96"/>
    </location>
</feature>
<dbReference type="PRINTS" id="PR00455">
    <property type="entry name" value="HTHTETR"/>
</dbReference>
<name>A0A829QF05_9MYCO</name>
<evidence type="ECO:0000256" key="1">
    <source>
        <dbReference type="ARBA" id="ARBA00023125"/>
    </source>
</evidence>
<evidence type="ECO:0000313" key="5">
    <source>
        <dbReference type="Proteomes" id="UP000021210"/>
    </source>
</evidence>
<gene>
    <name evidence="4" type="ORF">I542_1707</name>
</gene>
<dbReference type="SUPFAM" id="SSF46689">
    <property type="entry name" value="Homeodomain-like"/>
    <property type="match status" value="1"/>
</dbReference>
<proteinExistence type="predicted"/>
<dbReference type="InterPro" id="IPR050109">
    <property type="entry name" value="HTH-type_TetR-like_transc_reg"/>
</dbReference>
<protein>
    <submittedName>
        <fullName evidence="4">Bacterial regulatory s, tetR family protein</fullName>
    </submittedName>
</protein>
<evidence type="ECO:0000313" key="4">
    <source>
        <dbReference type="EMBL" id="EUA61564.1"/>
    </source>
</evidence>
<evidence type="ECO:0000256" key="2">
    <source>
        <dbReference type="PROSITE-ProRule" id="PRU00335"/>
    </source>
</evidence>
<evidence type="ECO:0000259" key="3">
    <source>
        <dbReference type="PROSITE" id="PS50977"/>
    </source>
</evidence>
<dbReference type="AlphaFoldDB" id="A0A829QF05"/>
<accession>A0A829QF05</accession>
<dbReference type="InterPro" id="IPR009057">
    <property type="entry name" value="Homeodomain-like_sf"/>
</dbReference>
<dbReference type="Pfam" id="PF00440">
    <property type="entry name" value="TetR_N"/>
    <property type="match status" value="1"/>
</dbReference>
<feature type="DNA-binding region" description="H-T-H motif" evidence="2">
    <location>
        <begin position="59"/>
        <end position="78"/>
    </location>
</feature>
<dbReference type="EMBL" id="JAOH01000002">
    <property type="protein sequence ID" value="EUA61564.1"/>
    <property type="molecule type" value="Genomic_DNA"/>
</dbReference>
<keyword evidence="1 2" id="KW-0238">DNA-binding</keyword>
<dbReference type="GO" id="GO:0003700">
    <property type="term" value="F:DNA-binding transcription factor activity"/>
    <property type="evidence" value="ECO:0007669"/>
    <property type="project" value="TreeGrafter"/>
</dbReference>
<dbReference type="PROSITE" id="PS50977">
    <property type="entry name" value="HTH_TETR_2"/>
    <property type="match status" value="1"/>
</dbReference>